<dbReference type="PANTHER" id="PTHR24322:SF736">
    <property type="entry name" value="RETINOL DEHYDROGENASE 10"/>
    <property type="match status" value="1"/>
</dbReference>
<dbReference type="InterPro" id="IPR020904">
    <property type="entry name" value="Sc_DH/Rdtase_CS"/>
</dbReference>
<accession>A0A6J6BJB4</accession>
<dbReference type="GO" id="GO:0016020">
    <property type="term" value="C:membrane"/>
    <property type="evidence" value="ECO:0007669"/>
    <property type="project" value="UniProtKB-SubCell"/>
</dbReference>
<name>A0A6J6BJB4_9ZZZZ</name>
<organism evidence="10">
    <name type="scientific">freshwater metagenome</name>
    <dbReference type="NCBI Taxonomy" id="449393"/>
    <lineage>
        <taxon>unclassified sequences</taxon>
        <taxon>metagenomes</taxon>
        <taxon>ecological metagenomes</taxon>
    </lineage>
</organism>
<keyword evidence="7" id="KW-0443">Lipid metabolism</keyword>
<dbReference type="Pfam" id="PF00106">
    <property type="entry name" value="adh_short"/>
    <property type="match status" value="1"/>
</dbReference>
<evidence type="ECO:0000313" key="10">
    <source>
        <dbReference type="EMBL" id="CAB4538865.1"/>
    </source>
</evidence>
<sequence length="269" mass="29027">MTYKVALSGSRILITGGASGLGRQLGIQAAVKGAHVIIWDMNLASAKKVAAEIKASGGSAEAHQVDVTDRLAVNKLALIVGSVDVLFNNAGVVSGDWFLDLNPESIERTYKVNVLSLYWMTQAFLPAMVQSGRGCVVTISSASGLLGVAKLSDYAASKFAAFGFMESLRSELRMKGSKVNTLTVCPHYIGTGMFDGVQTKFPWLLPILDEAKVAAKILRSVEKGKAMLVMPKFVHVIPVVRILPIRAFDKITDFFGVNRTMDSFRGRTK</sequence>
<evidence type="ECO:0000256" key="7">
    <source>
        <dbReference type="ARBA" id="ARBA00023098"/>
    </source>
</evidence>
<evidence type="ECO:0000256" key="1">
    <source>
        <dbReference type="ARBA" id="ARBA00004141"/>
    </source>
</evidence>
<evidence type="ECO:0000256" key="3">
    <source>
        <dbReference type="ARBA" id="ARBA00022692"/>
    </source>
</evidence>
<dbReference type="PRINTS" id="PR00081">
    <property type="entry name" value="GDHRDH"/>
</dbReference>
<comment type="subcellular location">
    <subcellularLocation>
        <location evidence="1">Membrane</location>
        <topology evidence="1">Multi-pass membrane protein</topology>
    </subcellularLocation>
</comment>
<gene>
    <name evidence="10" type="ORF">UFOPK1433_00391</name>
    <name evidence="11" type="ORF">UFOPK3339_00946</name>
</gene>
<keyword evidence="8" id="KW-0472">Membrane</keyword>
<dbReference type="InterPro" id="IPR057326">
    <property type="entry name" value="KR_dom"/>
</dbReference>
<dbReference type="EMBL" id="CAFBLF010000154">
    <property type="protein sequence ID" value="CAB4871906.1"/>
    <property type="molecule type" value="Genomic_DNA"/>
</dbReference>
<dbReference type="GO" id="GO:0042445">
    <property type="term" value="P:hormone metabolic process"/>
    <property type="evidence" value="ECO:0007669"/>
    <property type="project" value="UniProtKB-ARBA"/>
</dbReference>
<protein>
    <submittedName>
        <fullName evidence="10">Unannotated protein</fullName>
    </submittedName>
</protein>
<dbReference type="PRINTS" id="PR00080">
    <property type="entry name" value="SDRFAMILY"/>
</dbReference>
<dbReference type="AlphaFoldDB" id="A0A6J6BJB4"/>
<feature type="domain" description="Ketoreductase" evidence="9">
    <location>
        <begin position="10"/>
        <end position="187"/>
    </location>
</feature>
<comment type="similarity">
    <text evidence="2">Belongs to the short-chain dehydrogenases/reductases (SDR) family.</text>
</comment>
<dbReference type="InterPro" id="IPR036291">
    <property type="entry name" value="NAD(P)-bd_dom_sf"/>
</dbReference>
<proteinExistence type="inferred from homology"/>
<dbReference type="GO" id="GO:0006720">
    <property type="term" value="P:isoprenoid metabolic process"/>
    <property type="evidence" value="ECO:0007669"/>
    <property type="project" value="UniProtKB-ARBA"/>
</dbReference>
<evidence type="ECO:0000256" key="2">
    <source>
        <dbReference type="ARBA" id="ARBA00006484"/>
    </source>
</evidence>
<keyword evidence="5" id="KW-1133">Transmembrane helix</keyword>
<dbReference type="FunFam" id="3.40.50.720:FF:000131">
    <property type="entry name" value="Short-chain dehydrogenase/reductase 3"/>
    <property type="match status" value="1"/>
</dbReference>
<evidence type="ECO:0000256" key="6">
    <source>
        <dbReference type="ARBA" id="ARBA00023002"/>
    </source>
</evidence>
<reference evidence="10" key="1">
    <citation type="submission" date="2020-05" db="EMBL/GenBank/DDBJ databases">
        <authorList>
            <person name="Chiriac C."/>
            <person name="Salcher M."/>
            <person name="Ghai R."/>
            <person name="Kavagutti S V."/>
        </authorList>
    </citation>
    <scope>NUCLEOTIDE SEQUENCE</scope>
</reference>
<evidence type="ECO:0000313" key="11">
    <source>
        <dbReference type="EMBL" id="CAB4871906.1"/>
    </source>
</evidence>
<dbReference type="EMBL" id="CAEZSN010000031">
    <property type="protein sequence ID" value="CAB4538865.1"/>
    <property type="molecule type" value="Genomic_DNA"/>
</dbReference>
<dbReference type="PROSITE" id="PS00061">
    <property type="entry name" value="ADH_SHORT"/>
    <property type="match status" value="1"/>
</dbReference>
<dbReference type="PANTHER" id="PTHR24322">
    <property type="entry name" value="PKSB"/>
    <property type="match status" value="1"/>
</dbReference>
<evidence type="ECO:0000256" key="5">
    <source>
        <dbReference type="ARBA" id="ARBA00022989"/>
    </source>
</evidence>
<dbReference type="InterPro" id="IPR002347">
    <property type="entry name" value="SDR_fam"/>
</dbReference>
<dbReference type="GO" id="GO:0016616">
    <property type="term" value="F:oxidoreductase activity, acting on the CH-OH group of donors, NAD or NADP as acceptor"/>
    <property type="evidence" value="ECO:0007669"/>
    <property type="project" value="UniProtKB-ARBA"/>
</dbReference>
<dbReference type="SMART" id="SM00822">
    <property type="entry name" value="PKS_KR"/>
    <property type="match status" value="1"/>
</dbReference>
<keyword evidence="6" id="KW-0560">Oxidoreductase</keyword>
<keyword evidence="3" id="KW-0812">Transmembrane</keyword>
<dbReference type="GO" id="GO:0006066">
    <property type="term" value="P:alcohol metabolic process"/>
    <property type="evidence" value="ECO:0007669"/>
    <property type="project" value="UniProtKB-ARBA"/>
</dbReference>
<dbReference type="CDD" id="cd05339">
    <property type="entry name" value="17beta-HSDXI-like_SDR_c"/>
    <property type="match status" value="1"/>
</dbReference>
<keyword evidence="4" id="KW-0521">NADP</keyword>
<evidence type="ECO:0000256" key="4">
    <source>
        <dbReference type="ARBA" id="ARBA00022857"/>
    </source>
</evidence>
<evidence type="ECO:0000259" key="9">
    <source>
        <dbReference type="SMART" id="SM00822"/>
    </source>
</evidence>
<dbReference type="SUPFAM" id="SSF51735">
    <property type="entry name" value="NAD(P)-binding Rossmann-fold domains"/>
    <property type="match status" value="1"/>
</dbReference>
<dbReference type="Gene3D" id="3.40.50.720">
    <property type="entry name" value="NAD(P)-binding Rossmann-like Domain"/>
    <property type="match status" value="1"/>
</dbReference>
<evidence type="ECO:0000256" key="8">
    <source>
        <dbReference type="ARBA" id="ARBA00023136"/>
    </source>
</evidence>